<protein>
    <submittedName>
        <fullName evidence="1">Uncharacterized protein</fullName>
    </submittedName>
</protein>
<dbReference type="EMBL" id="IACN01062296">
    <property type="protein sequence ID" value="LAB56825.1"/>
    <property type="molecule type" value="Transcribed_RNA"/>
</dbReference>
<sequence>MESECLGLCKAMKRETSQMHKPKGSHFLQSTSSGCIHRKAFKDALGQGSPTFKTCGLQFPEFLSQLCFRMSAWVYTHADIPSGMITSKAVLDSHSPICEGSQGQFSNSP</sequence>
<reference evidence="1" key="2">
    <citation type="submission" date="2017-11" db="EMBL/GenBank/DDBJ databases">
        <title>Coralsnake Venomics: Analyses of Venom Gland Transcriptomes and Proteomes of Six Brazilian Taxa.</title>
        <authorList>
            <person name="Aird S.D."/>
            <person name="Jorge da Silva N."/>
            <person name="Qiu L."/>
            <person name="Villar-Briones A."/>
            <person name="Aparecida-Saddi V."/>
            <person name="Campos-Telles M.P."/>
            <person name="Grau M."/>
            <person name="Mikheyev A.S."/>
        </authorList>
    </citation>
    <scope>NUCLEOTIDE SEQUENCE</scope>
    <source>
        <tissue evidence="1">Venom_gland</tissue>
    </source>
</reference>
<reference evidence="1" key="1">
    <citation type="submission" date="2017-07" db="EMBL/GenBank/DDBJ databases">
        <authorList>
            <person name="Mikheyev A."/>
            <person name="Grau M."/>
        </authorList>
    </citation>
    <scope>NUCLEOTIDE SEQUENCE</scope>
    <source>
        <tissue evidence="1">Venom_gland</tissue>
    </source>
</reference>
<dbReference type="AlphaFoldDB" id="A0A2D4PFK0"/>
<organism evidence="1">
    <name type="scientific">Micrurus surinamensis</name>
    <name type="common">Surinam coral snake</name>
    <dbReference type="NCBI Taxonomy" id="129470"/>
    <lineage>
        <taxon>Eukaryota</taxon>
        <taxon>Metazoa</taxon>
        <taxon>Chordata</taxon>
        <taxon>Craniata</taxon>
        <taxon>Vertebrata</taxon>
        <taxon>Euteleostomi</taxon>
        <taxon>Lepidosauria</taxon>
        <taxon>Squamata</taxon>
        <taxon>Bifurcata</taxon>
        <taxon>Unidentata</taxon>
        <taxon>Episquamata</taxon>
        <taxon>Toxicofera</taxon>
        <taxon>Serpentes</taxon>
        <taxon>Colubroidea</taxon>
        <taxon>Elapidae</taxon>
        <taxon>Elapinae</taxon>
        <taxon>Micrurus</taxon>
    </lineage>
</organism>
<name>A0A2D4PFK0_MICSU</name>
<accession>A0A2D4PFK0</accession>
<proteinExistence type="predicted"/>
<evidence type="ECO:0000313" key="1">
    <source>
        <dbReference type="EMBL" id="LAB56825.1"/>
    </source>
</evidence>